<dbReference type="GO" id="GO:0006355">
    <property type="term" value="P:regulation of DNA-templated transcription"/>
    <property type="evidence" value="ECO:0007669"/>
    <property type="project" value="InterPro"/>
</dbReference>
<feature type="domain" description="HTH luxR-type" evidence="4">
    <location>
        <begin position="186"/>
        <end position="251"/>
    </location>
</feature>
<accession>A0AAD1DKN7</accession>
<dbReference type="InterPro" id="IPR036388">
    <property type="entry name" value="WH-like_DNA-bd_sf"/>
</dbReference>
<dbReference type="Proteomes" id="UP000281741">
    <property type="component" value="Chromosome"/>
</dbReference>
<keyword evidence="2" id="KW-0238">DNA-binding</keyword>
<dbReference type="PANTHER" id="PTHR44688">
    <property type="entry name" value="DNA-BINDING TRANSCRIPTIONAL ACTIVATOR DEVR_DOSR"/>
    <property type="match status" value="1"/>
</dbReference>
<dbReference type="AlphaFoldDB" id="A0AAD1DKN7"/>
<dbReference type="PROSITE" id="PS50043">
    <property type="entry name" value="HTH_LUXR_2"/>
    <property type="match status" value="1"/>
</dbReference>
<dbReference type="GO" id="GO:0003677">
    <property type="term" value="F:DNA binding"/>
    <property type="evidence" value="ECO:0007669"/>
    <property type="project" value="UniProtKB-KW"/>
</dbReference>
<dbReference type="SUPFAM" id="SSF46894">
    <property type="entry name" value="C-terminal effector domain of the bipartite response regulators"/>
    <property type="match status" value="1"/>
</dbReference>
<keyword evidence="8" id="KW-1185">Reference proteome</keyword>
<dbReference type="Proteomes" id="UP000274073">
    <property type="component" value="Chromosome"/>
</dbReference>
<evidence type="ECO:0000256" key="1">
    <source>
        <dbReference type="ARBA" id="ARBA00023015"/>
    </source>
</evidence>
<name>A0AAD1DKN7_9FLAO</name>
<dbReference type="PRINTS" id="PR00038">
    <property type="entry name" value="HTHLUXR"/>
</dbReference>
<dbReference type="PANTHER" id="PTHR44688:SF16">
    <property type="entry name" value="DNA-BINDING TRANSCRIPTIONAL ACTIVATOR DEVR_DOSR"/>
    <property type="match status" value="1"/>
</dbReference>
<reference evidence="7 8" key="1">
    <citation type="submission" date="2018-11" db="EMBL/GenBank/DDBJ databases">
        <title>Proposal to divide the Flavobacteriaceae and reorganize its genera based on Amino Acid Identity values calculated from whole genome sequences.</title>
        <authorList>
            <person name="Nicholson A.C."/>
            <person name="Gulvik C.A."/>
            <person name="Whitney A.M."/>
            <person name="Humrighouse B.W."/>
            <person name="Bell M."/>
            <person name="Holmes B."/>
            <person name="Steigerwalt A.G."/>
            <person name="Villarma A."/>
            <person name="Sheth M."/>
            <person name="Batra D."/>
            <person name="Pryor J."/>
            <person name="Bernardet J.-F."/>
            <person name="Hugo C."/>
            <person name="Kampfer P."/>
            <person name="Newman J."/>
            <person name="McQuiston J.R."/>
        </authorList>
    </citation>
    <scope>NUCLEOTIDE SEQUENCE [LARGE SCALE GENOMIC DNA]</scope>
    <source>
        <strain evidence="5 7">G0207</strain>
        <strain evidence="6 8">H5143</strain>
    </source>
</reference>
<dbReference type="InterPro" id="IPR000792">
    <property type="entry name" value="Tscrpt_reg_LuxR_C"/>
</dbReference>
<keyword evidence="1" id="KW-0805">Transcription regulation</keyword>
<evidence type="ECO:0000313" key="5">
    <source>
        <dbReference type="EMBL" id="AZA85881.1"/>
    </source>
</evidence>
<protein>
    <submittedName>
        <fullName evidence="5">LuxR family transcriptional regulator</fullName>
    </submittedName>
</protein>
<dbReference type="CDD" id="cd06170">
    <property type="entry name" value="LuxR_C_like"/>
    <property type="match status" value="1"/>
</dbReference>
<evidence type="ECO:0000259" key="4">
    <source>
        <dbReference type="PROSITE" id="PS50043"/>
    </source>
</evidence>
<evidence type="ECO:0000256" key="2">
    <source>
        <dbReference type="ARBA" id="ARBA00023125"/>
    </source>
</evidence>
<dbReference type="Gene3D" id="3.30.450.20">
    <property type="entry name" value="PAS domain"/>
    <property type="match status" value="1"/>
</dbReference>
<evidence type="ECO:0000313" key="8">
    <source>
        <dbReference type="Proteomes" id="UP000281741"/>
    </source>
</evidence>
<dbReference type="Gene3D" id="1.10.10.10">
    <property type="entry name" value="Winged helix-like DNA-binding domain superfamily/Winged helix DNA-binding domain"/>
    <property type="match status" value="1"/>
</dbReference>
<evidence type="ECO:0000313" key="6">
    <source>
        <dbReference type="EMBL" id="AZA94290.1"/>
    </source>
</evidence>
<dbReference type="PROSITE" id="PS00622">
    <property type="entry name" value="HTH_LUXR_1"/>
    <property type="match status" value="1"/>
</dbReference>
<dbReference type="RefSeq" id="WP_123853665.1">
    <property type="nucleotide sequence ID" value="NZ_CP033912.1"/>
</dbReference>
<gene>
    <name evidence="5" type="ORF">EG349_03305</name>
    <name evidence="6" type="ORF">EG353_01340</name>
</gene>
<dbReference type="SMART" id="SM00421">
    <property type="entry name" value="HTH_LUXR"/>
    <property type="match status" value="1"/>
</dbReference>
<evidence type="ECO:0000256" key="3">
    <source>
        <dbReference type="ARBA" id="ARBA00023163"/>
    </source>
</evidence>
<organism evidence="5 7">
    <name type="scientific">Chryseobacterium shandongense</name>
    <dbReference type="NCBI Taxonomy" id="1493872"/>
    <lineage>
        <taxon>Bacteria</taxon>
        <taxon>Pseudomonadati</taxon>
        <taxon>Bacteroidota</taxon>
        <taxon>Flavobacteriia</taxon>
        <taxon>Flavobacteriales</taxon>
        <taxon>Weeksellaceae</taxon>
        <taxon>Chryseobacterium group</taxon>
        <taxon>Chryseobacterium</taxon>
    </lineage>
</organism>
<dbReference type="Pfam" id="PF00196">
    <property type="entry name" value="GerE"/>
    <property type="match status" value="1"/>
</dbReference>
<keyword evidence="3" id="KW-0804">Transcription</keyword>
<dbReference type="EMBL" id="CP033912">
    <property type="protein sequence ID" value="AZA94290.1"/>
    <property type="molecule type" value="Genomic_DNA"/>
</dbReference>
<sequence length="254" mass="29648">MDIVKKLNQVLVHEHNNGQKCIMDTEVYKNIAETYTKTEHSIAVLSDMQLNMSYIYSSSAASELGLSFSGCPMVIDSIWEEEILKKIHPDDKLKKYVHELRFFEFSSATDPEKRSELSVLSRIRMKDKNDTYKFIRHRMFYFFSPYNAKLRFALCLYNIDLDQSKLLQSSFLIINSAKGEIIIEDRLNYTNILSKRELEILKYIGDGYTSKEIAGILSISINTVNRHRQNILERLKVKNSVSAFNESLHYYDKI</sequence>
<dbReference type="EMBL" id="CP033915">
    <property type="protein sequence ID" value="AZA85881.1"/>
    <property type="molecule type" value="Genomic_DNA"/>
</dbReference>
<proteinExistence type="predicted"/>
<dbReference type="InterPro" id="IPR016032">
    <property type="entry name" value="Sig_transdc_resp-reg_C-effctor"/>
</dbReference>
<evidence type="ECO:0000313" key="7">
    <source>
        <dbReference type="Proteomes" id="UP000274073"/>
    </source>
</evidence>